<evidence type="ECO:0000256" key="2">
    <source>
        <dbReference type="SAM" id="SignalP"/>
    </source>
</evidence>
<feature type="transmembrane region" description="Helical" evidence="1">
    <location>
        <begin position="380"/>
        <end position="402"/>
    </location>
</feature>
<dbReference type="Pfam" id="PF25221">
    <property type="entry name" value="5TMH_Lnb"/>
    <property type="match status" value="1"/>
</dbReference>
<keyword evidence="1" id="KW-1133">Transmembrane helix</keyword>
<gene>
    <name evidence="5" type="ORF">BN444_02665</name>
</gene>
<dbReference type="Pfam" id="PF13387">
    <property type="entry name" value="Lnb_N"/>
    <property type="match status" value="1"/>
</dbReference>
<evidence type="ECO:0000259" key="4">
    <source>
        <dbReference type="Pfam" id="PF25221"/>
    </source>
</evidence>
<evidence type="ECO:0000256" key="1">
    <source>
        <dbReference type="SAM" id="Phobius"/>
    </source>
</evidence>
<keyword evidence="1" id="KW-0812">Transmembrane</keyword>
<dbReference type="AlphaFoldDB" id="A0A1C3TM31"/>
<sequence length="434" mass="47658">MIARALPRGPARGWPHWLLGTLLACCAALAFAQAGAADLAAPPALAPAAAAAPGAGPPGDDASAPAPRIGVATMQPGEVFFERFGHDAIVVMDPRSGQATSYNFGFFDPGEPDFVSRFAAGDMRYYLVALPLQEDLAQYRDAGRGVDIQWLDMEPAQARALHQALAWRARPENARYRYDYYTANCATMVRDALDRALGGTLHAQLSGRSRGNTYRSESVRLASPAPWMWLGFDLGLGPFADKPLSRWEEAFVPMRLAESLGEVRNRAGRPLVQTRQQVLPQRLAPEPTEQARHWWPWLLAGLVVATGVIALARRPRWLAALALPFWLLCALGGGVLLYLWGCSDHRAAWANRNLLLLDPLCLLLVGGAIAQLRGRQPGRWFGIVLWTVVALAGAALLIHWLSMLQPQFNLQWIALLLPVHAALAWAFTRRRLQR</sequence>
<dbReference type="Proteomes" id="UP000093071">
    <property type="component" value="Chromosome I"/>
</dbReference>
<evidence type="ECO:0000313" key="6">
    <source>
        <dbReference type="Proteomes" id="UP000093071"/>
    </source>
</evidence>
<dbReference type="InterPro" id="IPR057436">
    <property type="entry name" value="5TMH_Lnb"/>
</dbReference>
<feature type="chain" id="PRO_5008682085" evidence="2">
    <location>
        <begin position="37"/>
        <end position="434"/>
    </location>
</feature>
<dbReference type="PATRIC" id="fig|1261556.5.peg.1597"/>
<feature type="transmembrane region" description="Helical" evidence="1">
    <location>
        <begin position="319"/>
        <end position="341"/>
    </location>
</feature>
<keyword evidence="1" id="KW-0472">Membrane</keyword>
<dbReference type="InterPro" id="IPR025178">
    <property type="entry name" value="Lnb_N"/>
</dbReference>
<dbReference type="RefSeq" id="WP_425521289.1">
    <property type="nucleotide sequence ID" value="NZ_LT604072.1"/>
</dbReference>
<proteinExistence type="predicted"/>
<feature type="transmembrane region" description="Helical" evidence="1">
    <location>
        <begin position="294"/>
        <end position="312"/>
    </location>
</feature>
<organism evidence="5 6">
    <name type="scientific">Xanthomonas translucens pv. translucens DSM 18974</name>
    <dbReference type="NCBI Taxonomy" id="1261556"/>
    <lineage>
        <taxon>Bacteria</taxon>
        <taxon>Pseudomonadati</taxon>
        <taxon>Pseudomonadota</taxon>
        <taxon>Gammaproteobacteria</taxon>
        <taxon>Lysobacterales</taxon>
        <taxon>Lysobacteraceae</taxon>
        <taxon>Xanthomonas</taxon>
        <taxon>Xanthomonas translucens group</taxon>
    </lineage>
</organism>
<reference evidence="6" key="1">
    <citation type="submission" date="2016-07" db="EMBL/GenBank/DDBJ databases">
        <authorList>
            <person name="Jaenicke Sebastian"/>
        </authorList>
    </citation>
    <scope>NUCLEOTIDE SEQUENCE [LARGE SCALE GENOMIC DNA]</scope>
</reference>
<dbReference type="PROSITE" id="PS51257">
    <property type="entry name" value="PROKAR_LIPOPROTEIN"/>
    <property type="match status" value="1"/>
</dbReference>
<name>A0A1C3TM31_XANCT</name>
<feature type="domain" description="Lnb-like transmembrane" evidence="4">
    <location>
        <begin position="297"/>
        <end position="423"/>
    </location>
</feature>
<keyword evidence="2" id="KW-0732">Signal</keyword>
<feature type="domain" description="Lnb N-terminal periplasmic" evidence="3">
    <location>
        <begin position="73"/>
        <end position="199"/>
    </location>
</feature>
<feature type="transmembrane region" description="Helical" evidence="1">
    <location>
        <begin position="353"/>
        <end position="373"/>
    </location>
</feature>
<evidence type="ECO:0000259" key="3">
    <source>
        <dbReference type="Pfam" id="PF13387"/>
    </source>
</evidence>
<dbReference type="EMBL" id="LT604072">
    <property type="protein sequence ID" value="SCB04286.1"/>
    <property type="molecule type" value="Genomic_DNA"/>
</dbReference>
<protein>
    <submittedName>
        <fullName evidence="5">Membrane protein</fullName>
    </submittedName>
</protein>
<feature type="signal peptide" evidence="2">
    <location>
        <begin position="1"/>
        <end position="36"/>
    </location>
</feature>
<accession>A0A1C3TM31</accession>
<evidence type="ECO:0000313" key="5">
    <source>
        <dbReference type="EMBL" id="SCB04286.1"/>
    </source>
</evidence>
<feature type="transmembrane region" description="Helical" evidence="1">
    <location>
        <begin position="408"/>
        <end position="428"/>
    </location>
</feature>